<gene>
    <name evidence="3" type="ORF">VCUG_01630</name>
</gene>
<dbReference type="STRING" id="948595.L2GT65"/>
<dbReference type="RefSeq" id="XP_008074647.1">
    <property type="nucleotide sequence ID" value="XM_008076456.1"/>
</dbReference>
<dbReference type="InterPro" id="IPR008936">
    <property type="entry name" value="Rho_GTPase_activation_prot"/>
</dbReference>
<dbReference type="GeneID" id="19879504"/>
<evidence type="ECO:0000313" key="4">
    <source>
        <dbReference type="Proteomes" id="UP000011081"/>
    </source>
</evidence>
<dbReference type="SMART" id="SM00324">
    <property type="entry name" value="RhoGAP"/>
    <property type="match status" value="1"/>
</dbReference>
<feature type="compositionally biased region" description="Acidic residues" evidence="1">
    <location>
        <begin position="397"/>
        <end position="406"/>
    </location>
</feature>
<feature type="domain" description="Rho-GAP" evidence="2">
    <location>
        <begin position="514"/>
        <end position="699"/>
    </location>
</feature>
<dbReference type="OMA" id="NIGSIMF"/>
<evidence type="ECO:0000313" key="3">
    <source>
        <dbReference type="EMBL" id="ELA46856.1"/>
    </source>
</evidence>
<feature type="compositionally biased region" description="Basic and acidic residues" evidence="1">
    <location>
        <begin position="413"/>
        <end position="435"/>
    </location>
</feature>
<dbReference type="VEuPathDB" id="MicrosporidiaDB:VCUG_01630"/>
<dbReference type="PANTHER" id="PTHR45808">
    <property type="entry name" value="RHO GTPASE-ACTIVATING PROTEIN 68F"/>
    <property type="match status" value="1"/>
</dbReference>
<proteinExistence type="predicted"/>
<organism evidence="3 4">
    <name type="scientific">Vavraia culicis (isolate floridensis)</name>
    <name type="common">Microsporidian parasite</name>
    <dbReference type="NCBI Taxonomy" id="948595"/>
    <lineage>
        <taxon>Eukaryota</taxon>
        <taxon>Fungi</taxon>
        <taxon>Fungi incertae sedis</taxon>
        <taxon>Microsporidia</taxon>
        <taxon>Pleistophoridae</taxon>
        <taxon>Vavraia</taxon>
    </lineage>
</organism>
<dbReference type="OrthoDB" id="2196166at2759"/>
<feature type="region of interest" description="Disordered" evidence="1">
    <location>
        <begin position="313"/>
        <end position="446"/>
    </location>
</feature>
<dbReference type="PROSITE" id="PS50238">
    <property type="entry name" value="RHOGAP"/>
    <property type="match status" value="1"/>
</dbReference>
<dbReference type="HOGENOM" id="CLU_381816_0_0_1"/>
<dbReference type="EMBL" id="GL877430">
    <property type="protein sequence ID" value="ELA46856.1"/>
    <property type="molecule type" value="Genomic_DNA"/>
</dbReference>
<accession>L2GT65</accession>
<keyword evidence="4" id="KW-1185">Reference proteome</keyword>
<dbReference type="CDD" id="cd00159">
    <property type="entry name" value="RhoGAP"/>
    <property type="match status" value="1"/>
</dbReference>
<dbReference type="InParanoid" id="L2GT65"/>
<dbReference type="PANTHER" id="PTHR45808:SF2">
    <property type="entry name" value="RHO GTPASE-ACTIVATING PROTEIN 68F"/>
    <property type="match status" value="1"/>
</dbReference>
<name>L2GT65_VAVCU</name>
<evidence type="ECO:0000259" key="2">
    <source>
        <dbReference type="PROSITE" id="PS50238"/>
    </source>
</evidence>
<feature type="compositionally biased region" description="Basic and acidic residues" evidence="1">
    <location>
        <begin position="317"/>
        <end position="336"/>
    </location>
</feature>
<reference evidence="4" key="1">
    <citation type="submission" date="2011-03" db="EMBL/GenBank/DDBJ databases">
        <title>The genome sequence of Vavraia culicis strain floridensis.</title>
        <authorList>
            <consortium name="The Broad Institute Genome Sequencing Platform"/>
            <person name="Cuomo C."/>
            <person name="Becnel J."/>
            <person name="Sanscrainte N."/>
            <person name="Young S.K."/>
            <person name="Zeng Q."/>
            <person name="Gargeya S."/>
            <person name="Fitzgerald M."/>
            <person name="Haas B."/>
            <person name="Abouelleil A."/>
            <person name="Alvarado L."/>
            <person name="Arachchi H.M."/>
            <person name="Berlin A."/>
            <person name="Chapman S.B."/>
            <person name="Gearin G."/>
            <person name="Goldberg J."/>
            <person name="Griggs A."/>
            <person name="Gujja S."/>
            <person name="Hansen M."/>
            <person name="Heiman D."/>
            <person name="Howarth C."/>
            <person name="Larimer J."/>
            <person name="Lui A."/>
            <person name="MacDonald P.J.P."/>
            <person name="McCowen C."/>
            <person name="Montmayeur A."/>
            <person name="Murphy C."/>
            <person name="Neiman D."/>
            <person name="Pearson M."/>
            <person name="Priest M."/>
            <person name="Roberts A."/>
            <person name="Saif S."/>
            <person name="Shea T."/>
            <person name="Sisk P."/>
            <person name="Stolte C."/>
            <person name="Sykes S."/>
            <person name="Wortman J."/>
            <person name="Nusbaum C."/>
            <person name="Birren B."/>
        </authorList>
    </citation>
    <scope>NUCLEOTIDE SEQUENCE [LARGE SCALE GENOMIC DNA]</scope>
    <source>
        <strain evidence="4">floridensis</strain>
    </source>
</reference>
<protein>
    <recommendedName>
        <fullName evidence="2">Rho-GAP domain-containing protein</fullName>
    </recommendedName>
</protein>
<dbReference type="SUPFAM" id="SSF48350">
    <property type="entry name" value="GTPase activation domain, GAP"/>
    <property type="match status" value="1"/>
</dbReference>
<evidence type="ECO:0000256" key="1">
    <source>
        <dbReference type="SAM" id="MobiDB-lite"/>
    </source>
</evidence>
<sequence length="738" mass="85355">MKQVIQCKRKKFGLVVEEKLLSVNERIKQFNKLETEKNDPKVYLERRRSVLGRYVVYEPDNNAGKVLDDECGCSFCLKDLYYHFCKNFNKHYDNCQNIGSIMFCECYLIKLKKQHKLEQRIIEKVIEESEAPVKRETIEIESNEQDQYISDVIKNDVSTDGFENTKNVDFRVLEEKLTRQTQNNEYERFMRLRVAQDCRNSCCVECDALRADLGHENSQICDKCLEPIVRSGEKSLCFCDGTFVKHNKSANESMKSFLDDLKVKLKIRSAQKHKENVEMENVALFKDRDSDFIEDRRIDDVLDGKGEELVENDGLVDMDRCEKPDEGLVDTDRCEKPDEELAEANGEEHSRSEKSEKDECAEFDEEHGKNEKSEKNACGTGDGMSESAKDLSKVVNDEDDAQDELSESTASKVKVDGIDVEPLKNTENERNMNEKGEEDEAERSAHVDSSVHASVISVCSAKNCVGRSSAYVNYYDLNYEEQYWLAVYCVRKIVKILPAKKRRVLNNLRKIEIFLLGEKFSYFSKEKVNPFIFEVLSYFRAHGVLVQGLFRLPGKLSIYNKMLHNLREGKKIILEEYNIRDVASFFKAYIREDLNGIIVPSIIETIYECFTSDSYKIKDEVSQYLPFVFLGDRRELLMQILSLYKLLAANKDTTNMNITNLAICSAPSFFPKQVITDYQVVVKQIQVIENLFGLDYKHVPIKFIQRSKEFSREVEITESDEYDYGFSVLSAQETEISS</sequence>
<dbReference type="Gene3D" id="1.10.555.10">
    <property type="entry name" value="Rho GTPase activation protein"/>
    <property type="match status" value="1"/>
</dbReference>
<dbReference type="GO" id="GO:0007264">
    <property type="term" value="P:small GTPase-mediated signal transduction"/>
    <property type="evidence" value="ECO:0007669"/>
    <property type="project" value="TreeGrafter"/>
</dbReference>
<dbReference type="InterPro" id="IPR000198">
    <property type="entry name" value="RhoGAP_dom"/>
</dbReference>
<feature type="compositionally biased region" description="Basic and acidic residues" evidence="1">
    <location>
        <begin position="346"/>
        <end position="375"/>
    </location>
</feature>
<dbReference type="Pfam" id="PF00620">
    <property type="entry name" value="RhoGAP"/>
    <property type="match status" value="1"/>
</dbReference>
<dbReference type="Proteomes" id="UP000011081">
    <property type="component" value="Unassembled WGS sequence"/>
</dbReference>
<dbReference type="GO" id="GO:0005737">
    <property type="term" value="C:cytoplasm"/>
    <property type="evidence" value="ECO:0007669"/>
    <property type="project" value="TreeGrafter"/>
</dbReference>
<dbReference type="GO" id="GO:0005096">
    <property type="term" value="F:GTPase activator activity"/>
    <property type="evidence" value="ECO:0007669"/>
    <property type="project" value="TreeGrafter"/>
</dbReference>
<feature type="compositionally biased region" description="Basic and acidic residues" evidence="1">
    <location>
        <begin position="387"/>
        <end position="396"/>
    </location>
</feature>
<dbReference type="AlphaFoldDB" id="L2GT65"/>